<comment type="similarity">
    <text evidence="1">Belongs to the PHF5 family.</text>
</comment>
<dbReference type="AlphaFoldDB" id="A0A1E4TZL6"/>
<dbReference type="InterPro" id="IPR005345">
    <property type="entry name" value="PHF5"/>
</dbReference>
<dbReference type="GO" id="GO:0005686">
    <property type="term" value="C:U2 snRNP"/>
    <property type="evidence" value="ECO:0007669"/>
    <property type="project" value="EnsemblFungi"/>
</dbReference>
<proteinExistence type="inferred from homology"/>
<evidence type="ECO:0000256" key="1">
    <source>
        <dbReference type="ARBA" id="ARBA00008626"/>
    </source>
</evidence>
<name>A0A1E4TZL6_PACTA</name>
<evidence type="ECO:0000313" key="3">
    <source>
        <dbReference type="Proteomes" id="UP000094236"/>
    </source>
</evidence>
<gene>
    <name evidence="2" type="ORF">PACTADRAFT_74693</name>
</gene>
<reference evidence="3" key="1">
    <citation type="submission" date="2016-05" db="EMBL/GenBank/DDBJ databases">
        <title>Comparative genomics of biotechnologically important yeasts.</title>
        <authorList>
            <consortium name="DOE Joint Genome Institute"/>
            <person name="Riley R."/>
            <person name="Haridas S."/>
            <person name="Wolfe K.H."/>
            <person name="Lopes M.R."/>
            <person name="Hittinger C.T."/>
            <person name="Goker M."/>
            <person name="Salamov A."/>
            <person name="Wisecaver J."/>
            <person name="Long T.M."/>
            <person name="Aerts A.L."/>
            <person name="Barry K."/>
            <person name="Choi C."/>
            <person name="Clum A."/>
            <person name="Coughlan A.Y."/>
            <person name="Deshpande S."/>
            <person name="Douglass A.P."/>
            <person name="Hanson S.J."/>
            <person name="Klenk H.-P."/>
            <person name="Labutti K."/>
            <person name="Lapidus A."/>
            <person name="Lindquist E."/>
            <person name="Lipzen A."/>
            <person name="Meier-Kolthoff J.P."/>
            <person name="Ohm R.A."/>
            <person name="Otillar R.P."/>
            <person name="Pangilinan J."/>
            <person name="Peng Y."/>
            <person name="Rokas A."/>
            <person name="Rosa C.A."/>
            <person name="Scheuner C."/>
            <person name="Sibirny A.A."/>
            <person name="Slot J.C."/>
            <person name="Stielow J.B."/>
            <person name="Sun H."/>
            <person name="Kurtzman C.P."/>
            <person name="Blackwell M."/>
            <person name="Grigoriev I.V."/>
            <person name="Jeffries T.W."/>
        </authorList>
    </citation>
    <scope>NUCLEOTIDE SEQUENCE [LARGE SCALE GENOMIC DNA]</scope>
    <source>
        <strain evidence="3">NRRL Y-2460</strain>
    </source>
</reference>
<sequence>MSRHQLDLVMCYKQPGTTVGKLCIKCDGKCPVCDSYVNPASKVRICDECSFGKNSGKCIICGNKGISDAYYCKECCKLEKDRDGCPRIINIGTARTDLFYEKKKQTNVTRNGAGIGF</sequence>
<dbReference type="PANTHER" id="PTHR13120">
    <property type="entry name" value="PHD FINGER-LIKE DOMAIN-CONTAINING PROTEIN 5A"/>
    <property type="match status" value="1"/>
</dbReference>
<evidence type="ECO:0000313" key="2">
    <source>
        <dbReference type="EMBL" id="ODV97128.1"/>
    </source>
</evidence>
<protein>
    <recommendedName>
        <fullName evidence="4">Pre-mRNA-splicing factor ini1</fullName>
    </recommendedName>
</protein>
<dbReference type="GO" id="GO:0009410">
    <property type="term" value="P:response to xenobiotic stimulus"/>
    <property type="evidence" value="ECO:0007669"/>
    <property type="project" value="EnsemblFungi"/>
</dbReference>
<dbReference type="PIRSF" id="PIRSF016468">
    <property type="entry name" value="PHF5"/>
    <property type="match status" value="1"/>
</dbReference>
<organism evidence="2 3">
    <name type="scientific">Pachysolen tannophilus NRRL Y-2460</name>
    <dbReference type="NCBI Taxonomy" id="669874"/>
    <lineage>
        <taxon>Eukaryota</taxon>
        <taxon>Fungi</taxon>
        <taxon>Dikarya</taxon>
        <taxon>Ascomycota</taxon>
        <taxon>Saccharomycotina</taxon>
        <taxon>Pichiomycetes</taxon>
        <taxon>Pachysolenaceae</taxon>
        <taxon>Pachysolen</taxon>
    </lineage>
</organism>
<accession>A0A1E4TZL6</accession>
<dbReference type="GO" id="GO:0000245">
    <property type="term" value="P:spliceosomal complex assembly"/>
    <property type="evidence" value="ECO:0007669"/>
    <property type="project" value="EnsemblFungi"/>
</dbReference>
<dbReference type="Proteomes" id="UP000094236">
    <property type="component" value="Unassembled WGS sequence"/>
</dbReference>
<keyword evidence="3" id="KW-1185">Reference proteome</keyword>
<dbReference type="EMBL" id="KV454012">
    <property type="protein sequence ID" value="ODV97128.1"/>
    <property type="molecule type" value="Genomic_DNA"/>
</dbReference>
<dbReference type="STRING" id="669874.A0A1E4TZL6"/>
<evidence type="ECO:0008006" key="4">
    <source>
        <dbReference type="Google" id="ProtNLM"/>
    </source>
</evidence>
<dbReference type="GO" id="GO:0005684">
    <property type="term" value="C:U2-type spliceosomal complex"/>
    <property type="evidence" value="ECO:0007669"/>
    <property type="project" value="EnsemblFungi"/>
</dbReference>
<dbReference type="OrthoDB" id="10248186at2759"/>
<dbReference type="Pfam" id="PF03660">
    <property type="entry name" value="PHF5"/>
    <property type="match status" value="1"/>
</dbReference>